<reference evidence="9" key="2">
    <citation type="submission" date="2014-02" db="EMBL/GenBank/DDBJ databases">
        <title>Draft Genome Sequence of extremely halophilic bacteria Halorhodospira halochloris.</title>
        <authorList>
            <person name="Singh K.S."/>
        </authorList>
    </citation>
    <scope>NUCLEOTIDE SEQUENCE [LARGE SCALE GENOMIC DNA]</scope>
    <source>
        <strain evidence="9">A</strain>
    </source>
</reference>
<dbReference type="Pfam" id="PF01899">
    <property type="entry name" value="MNHE"/>
    <property type="match status" value="1"/>
</dbReference>
<dbReference type="AlphaFoldDB" id="W8L3K0"/>
<accession>W8L3K0</accession>
<proteinExistence type="inferred from homology"/>
<evidence type="ECO:0000256" key="5">
    <source>
        <dbReference type="ARBA" id="ARBA00022989"/>
    </source>
</evidence>
<dbReference type="KEGG" id="hhc:M911_04135"/>
<dbReference type="InterPro" id="IPR002758">
    <property type="entry name" value="Cation_antiport_E"/>
</dbReference>
<feature type="transmembrane region" description="Helical" evidence="7">
    <location>
        <begin position="66"/>
        <end position="83"/>
    </location>
</feature>
<name>W8L3K0_9GAMM</name>
<evidence type="ECO:0000313" key="8">
    <source>
        <dbReference type="EMBL" id="AHK78510.1"/>
    </source>
</evidence>
<dbReference type="GO" id="GO:0005886">
    <property type="term" value="C:plasma membrane"/>
    <property type="evidence" value="ECO:0007669"/>
    <property type="project" value="UniProtKB-SubCell"/>
</dbReference>
<keyword evidence="6 7" id="KW-0472">Membrane</keyword>
<evidence type="ECO:0000313" key="9">
    <source>
        <dbReference type="Proteomes" id="UP000019442"/>
    </source>
</evidence>
<comment type="subcellular location">
    <subcellularLocation>
        <location evidence="1">Cell membrane</location>
        <topology evidence="1">Multi-pass membrane protein</topology>
    </subcellularLocation>
</comment>
<sequence length="231" mass="25032">MNQYADRLSATPQPLLERPASRPVQFPLGVHGQGAGHGLPARLTREADLPGIVVDAHPPRRVRRHIARAGFSLAVLAGLWVALTGGTAQGWMIGGPAILAATALIFLYPAPPRWRLSPVGALRFGPWFALRLLLGALDVARRALGRRPRLAPGCRVFRTRLPEGAPRLLFANVITLLPGTLTAGLHDELLLIHMLDTDADLEAQLRPLEARVAALFRLRTVPPHLALENTP</sequence>
<evidence type="ECO:0000256" key="6">
    <source>
        <dbReference type="ARBA" id="ARBA00023136"/>
    </source>
</evidence>
<keyword evidence="9" id="KW-1185">Reference proteome</keyword>
<dbReference type="OrthoDB" id="7852837at2"/>
<dbReference type="PANTHER" id="PTHR34584:SF1">
    <property type="entry name" value="NA(+)_H(+) ANTIPORTER SUBUNIT E1"/>
    <property type="match status" value="1"/>
</dbReference>
<evidence type="ECO:0000256" key="4">
    <source>
        <dbReference type="ARBA" id="ARBA00022692"/>
    </source>
</evidence>
<keyword evidence="4 7" id="KW-0812">Transmembrane</keyword>
<evidence type="ECO:0000256" key="2">
    <source>
        <dbReference type="ARBA" id="ARBA00006228"/>
    </source>
</evidence>
<keyword evidence="5 7" id="KW-1133">Transmembrane helix</keyword>
<comment type="similarity">
    <text evidence="2">Belongs to the CPA3 antiporters (TC 2.A.63) subunit E family.</text>
</comment>
<dbReference type="RefSeq" id="WP_025280871.1">
    <property type="nucleotide sequence ID" value="NZ_CP007268.1"/>
</dbReference>
<evidence type="ECO:0000256" key="7">
    <source>
        <dbReference type="SAM" id="Phobius"/>
    </source>
</evidence>
<organism evidence="8 9">
    <name type="scientific">Ectothiorhodospira haloalkaliphila</name>
    <dbReference type="NCBI Taxonomy" id="421628"/>
    <lineage>
        <taxon>Bacteria</taxon>
        <taxon>Pseudomonadati</taxon>
        <taxon>Pseudomonadota</taxon>
        <taxon>Gammaproteobacteria</taxon>
        <taxon>Chromatiales</taxon>
        <taxon>Ectothiorhodospiraceae</taxon>
        <taxon>Ectothiorhodospira</taxon>
    </lineage>
</organism>
<dbReference type="EMBL" id="CP007268">
    <property type="protein sequence ID" value="AHK78510.1"/>
    <property type="molecule type" value="Genomic_DNA"/>
</dbReference>
<dbReference type="PANTHER" id="PTHR34584">
    <property type="entry name" value="NA(+)/H(+) ANTIPORTER SUBUNIT E1"/>
    <property type="match status" value="1"/>
</dbReference>
<reference evidence="8 9" key="1">
    <citation type="journal article" date="2014" name="J Genomics">
        <title>Draft Genome Sequence of the Extremely Halophilic Phototrophic Purple Sulfur Bacterium Halorhodospira halochloris.</title>
        <authorList>
            <person name="Singh K.S."/>
            <person name="Kirksey J."/>
            <person name="Hoff W.D."/>
            <person name="Deole R."/>
        </authorList>
    </citation>
    <scope>NUCLEOTIDE SEQUENCE [LARGE SCALE GENOMIC DNA]</scope>
    <source>
        <strain evidence="8 9">A</strain>
    </source>
</reference>
<keyword evidence="3" id="KW-1003">Cell membrane</keyword>
<dbReference type="Proteomes" id="UP000019442">
    <property type="component" value="Chromosome"/>
</dbReference>
<protein>
    <submittedName>
        <fullName evidence="8">Cation transporter</fullName>
    </submittedName>
</protein>
<dbReference type="HOGENOM" id="CLU_1198433_0_0_6"/>
<gene>
    <name evidence="8" type="ORF">M911_04135</name>
</gene>
<dbReference type="GO" id="GO:0008324">
    <property type="term" value="F:monoatomic cation transmembrane transporter activity"/>
    <property type="evidence" value="ECO:0007669"/>
    <property type="project" value="InterPro"/>
</dbReference>
<evidence type="ECO:0000256" key="1">
    <source>
        <dbReference type="ARBA" id="ARBA00004651"/>
    </source>
</evidence>
<evidence type="ECO:0000256" key="3">
    <source>
        <dbReference type="ARBA" id="ARBA00022475"/>
    </source>
</evidence>